<dbReference type="InterPro" id="IPR036259">
    <property type="entry name" value="MFS_trans_sf"/>
</dbReference>
<gene>
    <name evidence="7" type="ORF">NF27_FW00070</name>
</gene>
<evidence type="ECO:0000259" key="6">
    <source>
        <dbReference type="PROSITE" id="PS50850"/>
    </source>
</evidence>
<dbReference type="Pfam" id="PF07690">
    <property type="entry name" value="MFS_1"/>
    <property type="match status" value="1"/>
</dbReference>
<keyword evidence="3 5" id="KW-1133">Transmembrane helix</keyword>
<keyword evidence="2 5" id="KW-0812">Transmembrane</keyword>
<keyword evidence="4 5" id="KW-0472">Membrane</keyword>
<dbReference type="EMBL" id="JSWE01000145">
    <property type="protein sequence ID" value="KIE04793.1"/>
    <property type="molecule type" value="Genomic_DNA"/>
</dbReference>
<dbReference type="InterPro" id="IPR020846">
    <property type="entry name" value="MFS_dom"/>
</dbReference>
<reference evidence="7 8" key="1">
    <citation type="submission" date="2014-11" db="EMBL/GenBank/DDBJ databases">
        <title>A Rickettsiales Symbiont of Amoebae With Ancient Features.</title>
        <authorList>
            <person name="Schulz F."/>
            <person name="Martijn J."/>
            <person name="Wascher F."/>
            <person name="Kostanjsek R."/>
            <person name="Ettema T.J."/>
            <person name="Horn M."/>
        </authorList>
    </citation>
    <scope>NUCLEOTIDE SEQUENCE [LARGE SCALE GENOMIC DNA]</scope>
    <source>
        <strain evidence="7 8">UWC36</strain>
    </source>
</reference>
<feature type="transmembrane region" description="Helical" evidence="5">
    <location>
        <begin position="49"/>
        <end position="68"/>
    </location>
</feature>
<dbReference type="PROSITE" id="PS50850">
    <property type="entry name" value="MFS"/>
    <property type="match status" value="1"/>
</dbReference>
<evidence type="ECO:0000256" key="1">
    <source>
        <dbReference type="ARBA" id="ARBA00004429"/>
    </source>
</evidence>
<dbReference type="PANTHER" id="PTHR23502">
    <property type="entry name" value="MAJOR FACILITATOR SUPERFAMILY"/>
    <property type="match status" value="1"/>
</dbReference>
<organism evidence="7 8">
    <name type="scientific">Candidatus Jidaibacter acanthamoebae</name>
    <dbReference type="NCBI Taxonomy" id="86105"/>
    <lineage>
        <taxon>Bacteria</taxon>
        <taxon>Pseudomonadati</taxon>
        <taxon>Pseudomonadota</taxon>
        <taxon>Alphaproteobacteria</taxon>
        <taxon>Rickettsiales</taxon>
        <taxon>Candidatus Midichloriaceae</taxon>
        <taxon>Candidatus Jidaibacter</taxon>
    </lineage>
</organism>
<dbReference type="Gene3D" id="1.20.1720.10">
    <property type="entry name" value="Multidrug resistance protein D"/>
    <property type="match status" value="1"/>
</dbReference>
<evidence type="ECO:0000256" key="5">
    <source>
        <dbReference type="SAM" id="Phobius"/>
    </source>
</evidence>
<keyword evidence="8" id="KW-1185">Reference proteome</keyword>
<sequence>MVVEVYMTKVLLPAIWLIVLIVGLPQLSETIYTPPLPDIARALQTSESMAEYTLTIFLFGFAICILFWGRLSDKVGRKPCVFGGVFIFMLGSIGCFYPILLPGL</sequence>
<accession>A0A0C1QKZ2</accession>
<proteinExistence type="predicted"/>
<dbReference type="STRING" id="86105.NF27_FW00070"/>
<feature type="transmembrane region" description="Helical" evidence="5">
    <location>
        <begin position="80"/>
        <end position="100"/>
    </location>
</feature>
<comment type="caution">
    <text evidence="7">The sequence shown here is derived from an EMBL/GenBank/DDBJ whole genome shotgun (WGS) entry which is preliminary data.</text>
</comment>
<protein>
    <recommendedName>
        <fullName evidence="6">Major facilitator superfamily (MFS) profile domain-containing protein</fullName>
    </recommendedName>
</protein>
<dbReference type="AlphaFoldDB" id="A0A0C1QKZ2"/>
<dbReference type="GO" id="GO:0022857">
    <property type="term" value="F:transmembrane transporter activity"/>
    <property type="evidence" value="ECO:0007669"/>
    <property type="project" value="InterPro"/>
</dbReference>
<dbReference type="PANTHER" id="PTHR23502:SF137">
    <property type="entry name" value="MAJOR FACILITATOR SUPERFAMILY (MFS) TRANSPORTER-RELATED"/>
    <property type="match status" value="1"/>
</dbReference>
<evidence type="ECO:0000256" key="2">
    <source>
        <dbReference type="ARBA" id="ARBA00022692"/>
    </source>
</evidence>
<dbReference type="SUPFAM" id="SSF103473">
    <property type="entry name" value="MFS general substrate transporter"/>
    <property type="match status" value="1"/>
</dbReference>
<evidence type="ECO:0000256" key="4">
    <source>
        <dbReference type="ARBA" id="ARBA00023136"/>
    </source>
</evidence>
<evidence type="ECO:0000256" key="3">
    <source>
        <dbReference type="ARBA" id="ARBA00022989"/>
    </source>
</evidence>
<dbReference type="Proteomes" id="UP000031258">
    <property type="component" value="Unassembled WGS sequence"/>
</dbReference>
<comment type="subcellular location">
    <subcellularLocation>
        <location evidence="1">Cell inner membrane</location>
        <topology evidence="1">Multi-pass membrane protein</topology>
    </subcellularLocation>
</comment>
<evidence type="ECO:0000313" key="7">
    <source>
        <dbReference type="EMBL" id="KIE04793.1"/>
    </source>
</evidence>
<name>A0A0C1QKZ2_9RICK</name>
<evidence type="ECO:0000313" key="8">
    <source>
        <dbReference type="Proteomes" id="UP000031258"/>
    </source>
</evidence>
<dbReference type="GO" id="GO:0005886">
    <property type="term" value="C:plasma membrane"/>
    <property type="evidence" value="ECO:0007669"/>
    <property type="project" value="UniProtKB-SubCell"/>
</dbReference>
<feature type="domain" description="Major facilitator superfamily (MFS) profile" evidence="6">
    <location>
        <begin position="14"/>
        <end position="104"/>
    </location>
</feature>
<dbReference type="InterPro" id="IPR011701">
    <property type="entry name" value="MFS"/>
</dbReference>